<dbReference type="Proteomes" id="UP000694844">
    <property type="component" value="Chromosome 5"/>
</dbReference>
<dbReference type="PANTHER" id="PTHR28495">
    <property type="entry name" value="HYPOTHETICAL PROTEIN LOC100359752"/>
    <property type="match status" value="1"/>
</dbReference>
<feature type="compositionally biased region" description="Polar residues" evidence="1">
    <location>
        <begin position="516"/>
        <end position="531"/>
    </location>
</feature>
<feature type="region of interest" description="Disordered" evidence="1">
    <location>
        <begin position="508"/>
        <end position="531"/>
    </location>
</feature>
<dbReference type="AlphaFoldDB" id="A0A8B8EY14"/>
<feature type="region of interest" description="Disordered" evidence="1">
    <location>
        <begin position="626"/>
        <end position="685"/>
    </location>
</feature>
<dbReference type="GeneID" id="111137599"/>
<dbReference type="OrthoDB" id="6285995at2759"/>
<feature type="compositionally biased region" description="Basic and acidic residues" evidence="1">
    <location>
        <begin position="414"/>
        <end position="427"/>
    </location>
</feature>
<accession>A0A8B8EY14</accession>
<name>A0A8B8EY14_CRAVI</name>
<sequence>MYGKDNAVTPVIVLAKCPELEELLSITLWTTKNLNNSSSTFQPHVIRCRELIFTEPDIIATPAFNSDNTFHVVLKKVLYHTGKLQTRFSKTGLTSGDPQPVTAALFQSCLHYTLLARIAPCWNKAGQWLIQGRDFLSHEGYLNAIKMDLVVSYGQIHLSLVASTVRFPALQLCDIEIRPKSHQQFLESSDFVISGEAIGSPWCHVLPSMKKGEIVGIRRQLPADAPFRSYREIKRYWKNSYGYRLPENEDDRIYYQVHFRPLGPRIFTYPDVCLRSRDIHCLPRVEPRPILVTFLQDMRTKMSTICGHRLQLQSRANYLTTDLLSINQKENEKHNQDSSNLSLRNKAPKKVIYRNFSIPDQNPPPINSLSLATKPAKSSTAPAEGPRESHNLPHNEANSQGCRATSPRPLTESPETRDRATGSRHESAGSTPRPARSESQSKGPSPPRLQSENQPSDAIKVTVCRENKIIPKFFAKKSSNHSTKIDSVSSARSSTIVPVFKVKCNRARSNKLPEPSSDSSEVRNLTQPSPNILSTPSTCLTACACITDVTTQHPLRSAPPSSVRSGPVLSQPSSLPCTSPSIPRQTHPLTPKPRGAEHHAHFQPTSFDRINPSSGESLICNGRQQEYGHPVFSGSQTPRPQLVRSGNEFMTPCEVSVKRRTSNEQQTEDDRPSAAKRPRAKPSVQDVNVEALAREGQLCKVNSITLMTWLKGRGLQCKSKDKKPELVAKVLCALNVRVNEQ</sequence>
<evidence type="ECO:0000256" key="1">
    <source>
        <dbReference type="SAM" id="MobiDB-lite"/>
    </source>
</evidence>
<evidence type="ECO:0000313" key="3">
    <source>
        <dbReference type="Proteomes" id="UP000694844"/>
    </source>
</evidence>
<reference evidence="4" key="1">
    <citation type="submission" date="2025-08" db="UniProtKB">
        <authorList>
            <consortium name="RefSeq"/>
        </authorList>
    </citation>
    <scope>IDENTIFICATION</scope>
    <source>
        <tissue evidence="4">Whole sample</tissue>
    </source>
</reference>
<organism evidence="3 4">
    <name type="scientific">Crassostrea virginica</name>
    <name type="common">Eastern oyster</name>
    <dbReference type="NCBI Taxonomy" id="6565"/>
    <lineage>
        <taxon>Eukaryota</taxon>
        <taxon>Metazoa</taxon>
        <taxon>Spiralia</taxon>
        <taxon>Lophotrochozoa</taxon>
        <taxon>Mollusca</taxon>
        <taxon>Bivalvia</taxon>
        <taxon>Autobranchia</taxon>
        <taxon>Pteriomorphia</taxon>
        <taxon>Ostreida</taxon>
        <taxon>Ostreoidea</taxon>
        <taxon>Ostreidae</taxon>
        <taxon>Crassostrea</taxon>
    </lineage>
</organism>
<feature type="compositionally biased region" description="Polar residues" evidence="1">
    <location>
        <begin position="367"/>
        <end position="381"/>
    </location>
</feature>
<dbReference type="RefSeq" id="XP_022344827.1">
    <property type="nucleotide sequence ID" value="XM_022489119.1"/>
</dbReference>
<dbReference type="Pfam" id="PF15813">
    <property type="entry name" value="DUF4708"/>
    <property type="match status" value="1"/>
</dbReference>
<keyword evidence="3" id="KW-1185">Reference proteome</keyword>
<proteinExistence type="predicted"/>
<feature type="region of interest" description="Disordered" evidence="1">
    <location>
        <begin position="554"/>
        <end position="599"/>
    </location>
</feature>
<evidence type="ECO:0000313" key="4">
    <source>
        <dbReference type="RefSeq" id="XP_022344827.1"/>
    </source>
</evidence>
<feature type="region of interest" description="Disordered" evidence="1">
    <location>
        <begin position="356"/>
        <end position="460"/>
    </location>
</feature>
<feature type="compositionally biased region" description="Polar residues" evidence="1">
    <location>
        <begin position="554"/>
        <end position="588"/>
    </location>
</feature>
<feature type="compositionally biased region" description="Polar residues" evidence="1">
    <location>
        <begin position="437"/>
        <end position="456"/>
    </location>
</feature>
<dbReference type="KEGG" id="cvn:111137599"/>
<evidence type="ECO:0000259" key="2">
    <source>
        <dbReference type="Pfam" id="PF15813"/>
    </source>
</evidence>
<dbReference type="PANTHER" id="PTHR28495:SF1">
    <property type="entry name" value="GENE, 17266-RELATED"/>
    <property type="match status" value="1"/>
</dbReference>
<dbReference type="InterPro" id="IPR031643">
    <property type="entry name" value="DUF4708"/>
</dbReference>
<protein>
    <submittedName>
        <fullName evidence="4">Uncharacterized protein LOC111137599 isoform X1</fullName>
    </submittedName>
</protein>
<feature type="domain" description="DUF4708" evidence="2">
    <location>
        <begin position="14"/>
        <end position="283"/>
    </location>
</feature>
<gene>
    <name evidence="4" type="primary">LOC111137599</name>
</gene>